<evidence type="ECO:0000313" key="4">
    <source>
        <dbReference type="EMBL" id="KFM93039.1"/>
    </source>
</evidence>
<protein>
    <submittedName>
        <fullName evidence="4">CARDB family protein</fullName>
    </submittedName>
</protein>
<proteinExistence type="predicted"/>
<feature type="chain" id="PRO_5001866931" evidence="2">
    <location>
        <begin position="27"/>
        <end position="772"/>
    </location>
</feature>
<keyword evidence="2" id="KW-0732">Signal</keyword>
<dbReference type="InterPro" id="IPR013783">
    <property type="entry name" value="Ig-like_fold"/>
</dbReference>
<dbReference type="InterPro" id="IPR011635">
    <property type="entry name" value="CARDB"/>
</dbReference>
<feature type="compositionally biased region" description="Basic and acidic residues" evidence="1">
    <location>
        <begin position="595"/>
        <end position="611"/>
    </location>
</feature>
<dbReference type="Gene3D" id="2.60.40.4070">
    <property type="match status" value="1"/>
</dbReference>
<evidence type="ECO:0000313" key="5">
    <source>
        <dbReference type="Proteomes" id="UP000029278"/>
    </source>
</evidence>
<dbReference type="STRING" id="44252.DJ90_2925"/>
<evidence type="ECO:0000256" key="1">
    <source>
        <dbReference type="SAM" id="MobiDB-lite"/>
    </source>
</evidence>
<sequence length="772" mass="86888">MQVKKSILVLTLFVSLSMLATSFVTAANTPMLSKYVEWNYGDSWKYFSGYIPALDKRVTGNPWELYRWTGIFNFKDGGSSTIRNYDVFNVKDTPDEPSFKKENGFGLVYKSPEALGDLFDAVWSSQTLGAKQRAYFRKSFTANADDPVFKNGHDYYYLIQKRFEFLRTAGIITRMGAKFDQTKKLGEDDYQAIYQVSKWPTIKVTQGNALNISFTSSGYSERNIRLVAIPKGAFPDFSKIVSLTDGKLINTSEENYSGSVQINANDISKVLGPDVDIIIDDGYGRTAIENIKLPDAQPMDYVPTKLTLTEGGQLWVKFRYDGEDIVTSDYINERGMPMTTAVKIGGVETKQFNLSSMYTSLPATLKKGQELSCMFGKIELGDTPGKYYIKVDTTINNPNHPDRALESPVAAYENNTIRGEWTVEVKEPPYDLIAESITASPDEIEVGGKTTITAKVKNIGKFDQKDVLIRFSTDGETIYEARKKLTANKTQSVGPFQWQAPKEGIHGLTVHVDPEHEKEGDTDPGNNIASTSCLVTNEKDVPPCNNGPKTTENWKVTYEYITRIIPENTPVWKTKTVYYNERLNLAAEVNTKQGVKTDPDRPKESDRESRGSWEIIPWAKKNRLDPNEVTRAGYGFEIKATTSYWTDWETEIPKGLRKTAKPFGGEYYGPDEVTATIRDTKGRLVKVVKLEKTSGDRNNATWELPEQEVKSESGKVYKDRKFYTDINVPDGNYTITITTSRAGMHGLVSCVTKKVRIYGSMYDDVQNLRSDN</sequence>
<dbReference type="AlphaFoldDB" id="A0A090Y3Q0"/>
<feature type="region of interest" description="Disordered" evidence="1">
    <location>
        <begin position="591"/>
        <end position="611"/>
    </location>
</feature>
<evidence type="ECO:0000259" key="3">
    <source>
        <dbReference type="Pfam" id="PF07705"/>
    </source>
</evidence>
<organism evidence="4 5">
    <name type="scientific">Paenibacillus macerans</name>
    <name type="common">Bacillus macerans</name>
    <dbReference type="NCBI Taxonomy" id="44252"/>
    <lineage>
        <taxon>Bacteria</taxon>
        <taxon>Bacillati</taxon>
        <taxon>Bacillota</taxon>
        <taxon>Bacilli</taxon>
        <taxon>Bacillales</taxon>
        <taxon>Paenibacillaceae</taxon>
        <taxon>Paenibacillus</taxon>
    </lineage>
</organism>
<feature type="domain" description="CARDB" evidence="3">
    <location>
        <begin position="431"/>
        <end position="528"/>
    </location>
</feature>
<gene>
    <name evidence="4" type="ORF">DJ90_2925</name>
</gene>
<feature type="signal peptide" evidence="2">
    <location>
        <begin position="1"/>
        <end position="26"/>
    </location>
</feature>
<keyword evidence="5" id="KW-1185">Reference proteome</keyword>
<evidence type="ECO:0000256" key="2">
    <source>
        <dbReference type="SAM" id="SignalP"/>
    </source>
</evidence>
<name>A0A090Y3Q0_PAEMA</name>
<dbReference type="Pfam" id="PF07705">
    <property type="entry name" value="CARDB"/>
    <property type="match status" value="1"/>
</dbReference>
<reference evidence="4 5" key="1">
    <citation type="submission" date="2014-04" db="EMBL/GenBank/DDBJ databases">
        <authorList>
            <person name="Bishop-Lilly K.A."/>
            <person name="Broomall S.M."/>
            <person name="Chain P.S."/>
            <person name="Chertkov O."/>
            <person name="Coyne S.R."/>
            <person name="Daligault H.E."/>
            <person name="Davenport K.W."/>
            <person name="Erkkila T."/>
            <person name="Frey K.G."/>
            <person name="Gibbons H.S."/>
            <person name="Gu W."/>
            <person name="Jaissle J."/>
            <person name="Johnson S.L."/>
            <person name="Koroleva G.I."/>
            <person name="Ladner J.T."/>
            <person name="Lo C.-C."/>
            <person name="Minogue T.D."/>
            <person name="Munk C."/>
            <person name="Palacios G.F."/>
            <person name="Redden C.L."/>
            <person name="Rosenzweig C.N."/>
            <person name="Scholz M.B."/>
            <person name="Teshima H."/>
            <person name="Xu Y."/>
        </authorList>
    </citation>
    <scope>NUCLEOTIDE SEQUENCE [LARGE SCALE GENOMIC DNA]</scope>
    <source>
        <strain evidence="4 5">8244</strain>
    </source>
</reference>
<accession>A0A090Y3Q0</accession>
<dbReference type="Gene3D" id="2.60.40.10">
    <property type="entry name" value="Immunoglobulins"/>
    <property type="match status" value="1"/>
</dbReference>
<dbReference type="HOGENOM" id="CLU_346768_0_0_9"/>
<comment type="caution">
    <text evidence="4">The sequence shown here is derived from an EMBL/GenBank/DDBJ whole genome shotgun (WGS) entry which is preliminary data.</text>
</comment>
<dbReference type="PATRIC" id="fig|44252.3.peg.6231"/>
<dbReference type="Proteomes" id="UP000029278">
    <property type="component" value="Unassembled WGS sequence"/>
</dbReference>
<dbReference type="EMBL" id="JMQA01000053">
    <property type="protein sequence ID" value="KFM93039.1"/>
    <property type="molecule type" value="Genomic_DNA"/>
</dbReference>